<dbReference type="EMBL" id="JAAWWK010000006">
    <property type="protein sequence ID" value="NKI19125.1"/>
    <property type="molecule type" value="Genomic_DNA"/>
</dbReference>
<evidence type="ECO:0000313" key="1">
    <source>
        <dbReference type="EMBL" id="NKI19125.1"/>
    </source>
</evidence>
<name>A0ABX1GJJ1_9GAMM</name>
<accession>A0ABX1GJJ1</accession>
<dbReference type="Pfam" id="PF20295">
    <property type="entry name" value="MC8"/>
    <property type="match status" value="1"/>
</dbReference>
<reference evidence="1 2" key="1">
    <citation type="submission" date="2020-04" db="EMBL/GenBank/DDBJ databases">
        <authorList>
            <person name="Yoon J."/>
        </authorList>
    </citation>
    <scope>NUCLEOTIDE SEQUENCE [LARGE SCALE GENOMIC DNA]</scope>
    <source>
        <strain evidence="1 2">KMU-166</strain>
    </source>
</reference>
<proteinExistence type="predicted"/>
<keyword evidence="2" id="KW-1185">Reference proteome</keyword>
<dbReference type="Proteomes" id="UP000765845">
    <property type="component" value="Unassembled WGS sequence"/>
</dbReference>
<protein>
    <submittedName>
        <fullName evidence="1">Uncharacterized protein</fullName>
    </submittedName>
</protein>
<organism evidence="1 2">
    <name type="scientific">Spongiibacter thalassae</name>
    <dbReference type="NCBI Taxonomy" id="2721624"/>
    <lineage>
        <taxon>Bacteria</taxon>
        <taxon>Pseudomonadati</taxon>
        <taxon>Pseudomonadota</taxon>
        <taxon>Gammaproteobacteria</taxon>
        <taxon>Cellvibrionales</taxon>
        <taxon>Spongiibacteraceae</taxon>
        <taxon>Spongiibacter</taxon>
    </lineage>
</organism>
<evidence type="ECO:0000313" key="2">
    <source>
        <dbReference type="Proteomes" id="UP000765845"/>
    </source>
</evidence>
<gene>
    <name evidence="1" type="ORF">HCU74_17085</name>
</gene>
<dbReference type="InterPro" id="IPR046895">
    <property type="entry name" value="ABC-3C_MC8"/>
</dbReference>
<sequence length="80" mass="9395">MLQPSKHSHPDKTIISMAFILLTRLKSKRTEQFDELLKHAKSRIKSADSLFLPALNFLYLMGTIEYHRKTDSFEYIEPVK</sequence>
<comment type="caution">
    <text evidence="1">The sequence shown here is derived from an EMBL/GenBank/DDBJ whole genome shotgun (WGS) entry which is preliminary data.</text>
</comment>